<dbReference type="Gene3D" id="2.170.130.10">
    <property type="entry name" value="TonB-dependent receptor, plug domain"/>
    <property type="match status" value="1"/>
</dbReference>
<keyword evidence="14" id="KW-1185">Reference proteome</keyword>
<dbReference type="PANTHER" id="PTHR47234:SF3">
    <property type="entry name" value="SECRETIN_TONB SHORT N-TERMINAL DOMAIN-CONTAINING PROTEIN"/>
    <property type="match status" value="1"/>
</dbReference>
<dbReference type="Proteomes" id="UP000232587">
    <property type="component" value="Unassembled WGS sequence"/>
</dbReference>
<dbReference type="InterPro" id="IPR039426">
    <property type="entry name" value="TonB-dep_rcpt-like"/>
</dbReference>
<feature type="domain" description="TonB-dependent receptor plug" evidence="12">
    <location>
        <begin position="66"/>
        <end position="179"/>
    </location>
</feature>
<name>A0A2N0H5R2_9SPHN</name>
<sequence>MSLKSKAIPTLLAGVALALVPQVCAAQAAASEAEDTPSKDDPGDSAKGQTIVVTGSRIRGAVAASDMTTLPRDAIVSAGQVDLGEATRALPQNFGGGQNPGVGTGAGFVNANVNSASNVNLRGLGADATLTLLNSHRLPYDSAFGGVDISAIPLAAVDRIEVMPDGASAIYGSDAVAGVVNVILRRDFEGIEASAQLGASTDGGNFRQQADLVTGARWSGGGMMLAYDYAHNSQITARQRSYSGSLDPVRYLYPSQRHHAATLSAHQDLGGGLTASIDVLYARRTSEIVGGTASARFRFSPEVETFTVAPSFELKLGSDWSAKLVGVLGRDRTQLSTLFTPTPGTATLTTGCYCNRASSVELGLEGPLFALAGGDARVAFGGGYRSNGMAFTRVVAGTPSAAFDVSRRNYFAYGEVFLPFIAPANGVRAIDRLSLSASLRYEDYPGMARLATPRLGLVYAPVPDLTLRGTWSRSFKAPSLFQQYLGYEVFLLPASRYGAGPAGTTLVYASGGNPDLKPEHARSWTAGFDFHPQGVPGLTVSATWFDVRYRDRVLRPIAGSPATAFRDPGYASLIDYSPSAQALDSLIAGALYGLENFSGQAYDSTQVAAYLDNRNINVAVQAIRGVDARLAWRKDLGGDRRVSLDVSGAWLDTSQQVTPDLPVVQLAGTVFNPPEFRLRASASLQSHRSQVSLAVNYTGTLEDRRFATVTRLPGSATVDLSARYTLIEGEDDRPRLSLSLSVSNLFNDKPEPIGVTGPTDTPYDSTNYSPIGRFIAVGVRGYW</sequence>
<keyword evidence="10" id="KW-0732">Signal</keyword>
<evidence type="ECO:0000256" key="9">
    <source>
        <dbReference type="RuleBase" id="RU003357"/>
    </source>
</evidence>
<feature type="signal peptide" evidence="10">
    <location>
        <begin position="1"/>
        <end position="25"/>
    </location>
</feature>
<dbReference type="InterPro" id="IPR037066">
    <property type="entry name" value="Plug_dom_sf"/>
</dbReference>
<dbReference type="PANTHER" id="PTHR47234">
    <property type="match status" value="1"/>
</dbReference>
<dbReference type="InterPro" id="IPR036942">
    <property type="entry name" value="Beta-barrel_TonB_sf"/>
</dbReference>
<keyword evidence="6 8" id="KW-0472">Membrane</keyword>
<dbReference type="GO" id="GO:0009279">
    <property type="term" value="C:cell outer membrane"/>
    <property type="evidence" value="ECO:0007669"/>
    <property type="project" value="UniProtKB-SubCell"/>
</dbReference>
<dbReference type="RefSeq" id="WP_100868089.1">
    <property type="nucleotide sequence ID" value="NZ_PHUF01000005.1"/>
</dbReference>
<keyword evidence="7 8" id="KW-0998">Cell outer membrane</keyword>
<keyword evidence="2 8" id="KW-0813">Transport</keyword>
<feature type="chain" id="PRO_5014767667" evidence="10">
    <location>
        <begin position="26"/>
        <end position="783"/>
    </location>
</feature>
<evidence type="ECO:0000256" key="7">
    <source>
        <dbReference type="ARBA" id="ARBA00023237"/>
    </source>
</evidence>
<keyword evidence="13" id="KW-0675">Receptor</keyword>
<evidence type="ECO:0000256" key="4">
    <source>
        <dbReference type="ARBA" id="ARBA00022692"/>
    </source>
</evidence>
<comment type="subcellular location">
    <subcellularLocation>
        <location evidence="1 8">Cell outer membrane</location>
        <topology evidence="1 8">Multi-pass membrane protein</topology>
    </subcellularLocation>
</comment>
<comment type="similarity">
    <text evidence="8 9">Belongs to the TonB-dependent receptor family.</text>
</comment>
<dbReference type="Pfam" id="PF00593">
    <property type="entry name" value="TonB_dep_Rec_b-barrel"/>
    <property type="match status" value="1"/>
</dbReference>
<evidence type="ECO:0000256" key="2">
    <source>
        <dbReference type="ARBA" id="ARBA00022448"/>
    </source>
</evidence>
<evidence type="ECO:0000256" key="6">
    <source>
        <dbReference type="ARBA" id="ARBA00023136"/>
    </source>
</evidence>
<dbReference type="Pfam" id="PF07715">
    <property type="entry name" value="Plug"/>
    <property type="match status" value="1"/>
</dbReference>
<dbReference type="InterPro" id="IPR000531">
    <property type="entry name" value="Beta-barrel_TonB"/>
</dbReference>
<dbReference type="Gene3D" id="2.40.170.20">
    <property type="entry name" value="TonB-dependent receptor, beta-barrel domain"/>
    <property type="match status" value="1"/>
</dbReference>
<evidence type="ECO:0000259" key="12">
    <source>
        <dbReference type="Pfam" id="PF07715"/>
    </source>
</evidence>
<accession>A0A2N0H5R2</accession>
<feature type="domain" description="TonB-dependent receptor-like beta-barrel" evidence="11">
    <location>
        <begin position="300"/>
        <end position="745"/>
    </location>
</feature>
<protein>
    <submittedName>
        <fullName evidence="13">Outer membrane receptor for ferrienterochelin and colicin</fullName>
    </submittedName>
</protein>
<evidence type="ECO:0000256" key="8">
    <source>
        <dbReference type="PROSITE-ProRule" id="PRU01360"/>
    </source>
</evidence>
<evidence type="ECO:0000256" key="3">
    <source>
        <dbReference type="ARBA" id="ARBA00022452"/>
    </source>
</evidence>
<keyword evidence="4 8" id="KW-0812">Transmembrane</keyword>
<dbReference type="SUPFAM" id="SSF56935">
    <property type="entry name" value="Porins"/>
    <property type="match status" value="1"/>
</dbReference>
<evidence type="ECO:0000313" key="14">
    <source>
        <dbReference type="Proteomes" id="UP000232587"/>
    </source>
</evidence>
<dbReference type="AlphaFoldDB" id="A0A2N0H5R2"/>
<dbReference type="PROSITE" id="PS52016">
    <property type="entry name" value="TONB_DEPENDENT_REC_3"/>
    <property type="match status" value="1"/>
</dbReference>
<gene>
    <name evidence="13" type="ORF">B0I00_2911</name>
</gene>
<evidence type="ECO:0000259" key="11">
    <source>
        <dbReference type="Pfam" id="PF00593"/>
    </source>
</evidence>
<keyword evidence="5 9" id="KW-0798">TonB box</keyword>
<dbReference type="OrthoDB" id="7051241at2"/>
<comment type="caution">
    <text evidence="13">The sequence shown here is derived from an EMBL/GenBank/DDBJ whole genome shotgun (WGS) entry which is preliminary data.</text>
</comment>
<dbReference type="InterPro" id="IPR012910">
    <property type="entry name" value="Plug_dom"/>
</dbReference>
<evidence type="ECO:0000313" key="13">
    <source>
        <dbReference type="EMBL" id="PKB14279.1"/>
    </source>
</evidence>
<reference evidence="13 14" key="1">
    <citation type="submission" date="2017-11" db="EMBL/GenBank/DDBJ databases">
        <title>Genomic Encyclopedia of Type Strains, Phase III (KMG-III): the genomes of soil and plant-associated and newly described type strains.</title>
        <authorList>
            <person name="Whitman W."/>
        </authorList>
    </citation>
    <scope>NUCLEOTIDE SEQUENCE [LARGE SCALE GENOMIC DNA]</scope>
    <source>
        <strain evidence="13 14">CGMCC 1.12274</strain>
    </source>
</reference>
<dbReference type="EMBL" id="PHUF01000005">
    <property type="protein sequence ID" value="PKB14279.1"/>
    <property type="molecule type" value="Genomic_DNA"/>
</dbReference>
<evidence type="ECO:0000256" key="1">
    <source>
        <dbReference type="ARBA" id="ARBA00004571"/>
    </source>
</evidence>
<evidence type="ECO:0000256" key="5">
    <source>
        <dbReference type="ARBA" id="ARBA00023077"/>
    </source>
</evidence>
<proteinExistence type="inferred from homology"/>
<evidence type="ECO:0000256" key="10">
    <source>
        <dbReference type="SAM" id="SignalP"/>
    </source>
</evidence>
<organism evidence="13 14">
    <name type="scientific">Novosphingobium kunmingense</name>
    <dbReference type="NCBI Taxonomy" id="1211806"/>
    <lineage>
        <taxon>Bacteria</taxon>
        <taxon>Pseudomonadati</taxon>
        <taxon>Pseudomonadota</taxon>
        <taxon>Alphaproteobacteria</taxon>
        <taxon>Sphingomonadales</taxon>
        <taxon>Sphingomonadaceae</taxon>
        <taxon>Novosphingobium</taxon>
    </lineage>
</organism>
<keyword evidence="3 8" id="KW-1134">Transmembrane beta strand</keyword>